<comment type="caution">
    <text evidence="2">The sequence shown here is derived from an EMBL/GenBank/DDBJ whole genome shotgun (WGS) entry which is preliminary data.</text>
</comment>
<dbReference type="SUPFAM" id="SSF50129">
    <property type="entry name" value="GroES-like"/>
    <property type="match status" value="1"/>
</dbReference>
<dbReference type="SUPFAM" id="SSF51735">
    <property type="entry name" value="NAD(P)-binding Rossmann-fold domains"/>
    <property type="match status" value="1"/>
</dbReference>
<gene>
    <name evidence="2" type="ORF">AVCANL283_07470</name>
</gene>
<keyword evidence="3" id="KW-1185">Reference proteome</keyword>
<sequence length="326" mass="36127">MKAAVLNNFKSDLEIKEIDIPKITDDEVLVKISYAAVNPLDNLIKDGALNLITPYKLPQILGNEMVGFITSIGKNVKDFKVGDRVFARLSIDKIGAFAEFISINHTHIAKVPTYLSDAEAACIPLAALTFLQAIKLINAKSGNSIFISGASGSFGMIALALAKQMGFKIYANGNENFKQTALELGVCEYFTKNDDYTKIKVDFVIDSIGGDETFKQFKILNKGGKLVSLKAMPDMKFAKSFNLSKLKQILFYFAGLKLNNAAKKVGCEYHFMFVRESSKNLQELSKILEEIKFHPLVGEIFSIDDINKALKSLKNNNKKGKVLIKF</sequence>
<dbReference type="SMART" id="SM00829">
    <property type="entry name" value="PKS_ER"/>
    <property type="match status" value="1"/>
</dbReference>
<evidence type="ECO:0000259" key="1">
    <source>
        <dbReference type="SMART" id="SM00829"/>
    </source>
</evidence>
<dbReference type="InterPro" id="IPR020843">
    <property type="entry name" value="ER"/>
</dbReference>
<organism evidence="2 3">
    <name type="scientific">Campylobacter canadensis</name>
    <dbReference type="NCBI Taxonomy" id="449520"/>
    <lineage>
        <taxon>Bacteria</taxon>
        <taxon>Pseudomonadati</taxon>
        <taxon>Campylobacterota</taxon>
        <taxon>Epsilonproteobacteria</taxon>
        <taxon>Campylobacterales</taxon>
        <taxon>Campylobacteraceae</taxon>
        <taxon>Campylobacter</taxon>
    </lineage>
</organism>
<dbReference type="InterPro" id="IPR013154">
    <property type="entry name" value="ADH-like_N"/>
</dbReference>
<dbReference type="InterPro" id="IPR011032">
    <property type="entry name" value="GroES-like_sf"/>
</dbReference>
<feature type="domain" description="Enoyl reductase (ER)" evidence="1">
    <location>
        <begin position="10"/>
        <end position="324"/>
    </location>
</feature>
<protein>
    <submittedName>
        <fullName evidence="2">NADP-dependent oxidoreductase</fullName>
    </submittedName>
</protein>
<dbReference type="Gene3D" id="3.40.50.720">
    <property type="entry name" value="NAD(P)-binding Rossmann-like Domain"/>
    <property type="match status" value="1"/>
</dbReference>
<dbReference type="Gene3D" id="3.90.180.10">
    <property type="entry name" value="Medium-chain alcohol dehydrogenases, catalytic domain"/>
    <property type="match status" value="1"/>
</dbReference>
<dbReference type="RefSeq" id="WP_224325505.1">
    <property type="nucleotide sequence ID" value="NZ_JACGBB010000020.1"/>
</dbReference>
<evidence type="ECO:0000313" key="2">
    <source>
        <dbReference type="EMBL" id="MBZ7987932.1"/>
    </source>
</evidence>
<dbReference type="InterPro" id="IPR036291">
    <property type="entry name" value="NAD(P)-bd_dom_sf"/>
</dbReference>
<dbReference type="PANTHER" id="PTHR43482">
    <property type="entry name" value="PROTEIN AST1-RELATED"/>
    <property type="match status" value="1"/>
</dbReference>
<reference evidence="2 3" key="1">
    <citation type="submission" date="2020-07" db="EMBL/GenBank/DDBJ databases">
        <title>Transfer of Campylobacter canadensis to the novel genus Avispirillum gen. nov., that also includes two novel species recovered from migratory waterfowl: Avispirillum anseris sp. nov. and Avispirillum brantae sp. nov.</title>
        <authorList>
            <person name="Miller W.G."/>
            <person name="Chapman M.H."/>
            <person name="Yee E."/>
            <person name="Inglis G.D."/>
        </authorList>
    </citation>
    <scope>NUCLEOTIDE SEQUENCE [LARGE SCALE GENOMIC DNA]</scope>
    <source>
        <strain evidence="2 3">L283</strain>
    </source>
</reference>
<dbReference type="Pfam" id="PF13602">
    <property type="entry name" value="ADH_zinc_N_2"/>
    <property type="match status" value="1"/>
</dbReference>
<dbReference type="Pfam" id="PF08240">
    <property type="entry name" value="ADH_N"/>
    <property type="match status" value="1"/>
</dbReference>
<accession>A0ABS7WT45</accession>
<dbReference type="Proteomes" id="UP000786183">
    <property type="component" value="Unassembled WGS sequence"/>
</dbReference>
<dbReference type="CDD" id="cd05289">
    <property type="entry name" value="MDR_like_2"/>
    <property type="match status" value="1"/>
</dbReference>
<dbReference type="EMBL" id="JACGBB010000020">
    <property type="protein sequence ID" value="MBZ7987932.1"/>
    <property type="molecule type" value="Genomic_DNA"/>
</dbReference>
<dbReference type="PANTHER" id="PTHR43482:SF1">
    <property type="entry name" value="PROTEIN AST1-RELATED"/>
    <property type="match status" value="1"/>
</dbReference>
<name>A0ABS7WT45_9BACT</name>
<proteinExistence type="predicted"/>
<evidence type="ECO:0000313" key="3">
    <source>
        <dbReference type="Proteomes" id="UP000786183"/>
    </source>
</evidence>
<dbReference type="InterPro" id="IPR052585">
    <property type="entry name" value="Lipid_raft_assoc_Zn_ADH"/>
</dbReference>